<proteinExistence type="predicted"/>
<evidence type="ECO:0000313" key="2">
    <source>
        <dbReference type="Proteomes" id="UP000598032"/>
    </source>
</evidence>
<name>A0ABN7IEK7_9BURK</name>
<protein>
    <submittedName>
        <fullName evidence="1">Uncharacterized protein</fullName>
    </submittedName>
</protein>
<reference evidence="1 2" key="1">
    <citation type="submission" date="2020-10" db="EMBL/GenBank/DDBJ databases">
        <authorList>
            <person name="Peeters C."/>
        </authorList>
    </citation>
    <scope>NUCLEOTIDE SEQUENCE [LARGE SCALE GENOMIC DNA]</scope>
    <source>
        <strain evidence="1 2">LMG 28140</strain>
    </source>
</reference>
<sequence length="29" mass="3295">MLLQSQTDRIHAQQQAQFAIKNTAILVIN</sequence>
<accession>A0ABN7IEK7</accession>
<evidence type="ECO:0000313" key="1">
    <source>
        <dbReference type="EMBL" id="CAD6557490.1"/>
    </source>
</evidence>
<dbReference type="Proteomes" id="UP000598032">
    <property type="component" value="Unassembled WGS sequence"/>
</dbReference>
<dbReference type="EMBL" id="CAJHCP010000018">
    <property type="protein sequence ID" value="CAD6557490.1"/>
    <property type="molecule type" value="Genomic_DNA"/>
</dbReference>
<comment type="caution">
    <text evidence="1">The sequence shown here is derived from an EMBL/GenBank/DDBJ whole genome shotgun (WGS) entry which is preliminary data.</text>
</comment>
<gene>
    <name evidence="1" type="ORF">LMG28140_06162</name>
</gene>
<keyword evidence="2" id="KW-1185">Reference proteome</keyword>
<organism evidence="1 2">
    <name type="scientific">Paraburkholderia metrosideri</name>
    <dbReference type="NCBI Taxonomy" id="580937"/>
    <lineage>
        <taxon>Bacteria</taxon>
        <taxon>Pseudomonadati</taxon>
        <taxon>Pseudomonadota</taxon>
        <taxon>Betaproteobacteria</taxon>
        <taxon>Burkholderiales</taxon>
        <taxon>Burkholderiaceae</taxon>
        <taxon>Paraburkholderia</taxon>
    </lineage>
</organism>